<evidence type="ECO:0000256" key="1">
    <source>
        <dbReference type="SAM" id="MobiDB-lite"/>
    </source>
</evidence>
<proteinExistence type="predicted"/>
<organism evidence="2">
    <name type="scientific">freshwater metagenome</name>
    <dbReference type="NCBI Taxonomy" id="449393"/>
    <lineage>
        <taxon>unclassified sequences</taxon>
        <taxon>metagenomes</taxon>
        <taxon>ecological metagenomes</taxon>
    </lineage>
</organism>
<dbReference type="AlphaFoldDB" id="A0A6J7LIH5"/>
<evidence type="ECO:0000313" key="2">
    <source>
        <dbReference type="EMBL" id="CAB4967987.1"/>
    </source>
</evidence>
<gene>
    <name evidence="2" type="ORF">UFOPK3772_03053</name>
</gene>
<reference evidence="2" key="1">
    <citation type="submission" date="2020-05" db="EMBL/GenBank/DDBJ databases">
        <authorList>
            <person name="Chiriac C."/>
            <person name="Salcher M."/>
            <person name="Ghai R."/>
            <person name="Kavagutti S V."/>
        </authorList>
    </citation>
    <scope>NUCLEOTIDE SEQUENCE</scope>
</reference>
<sequence>MMRAVPFVVVMLLTGCSFAGAEPVPSVSAVNVSQPASPSAAPVEVLRLKSQESVRGAEVLVPAGWPMDGTDGGGSGSMSVWTDPANEGSWIAVRDGMELGAWLETDGVTGSVDPAEMLPEGAEVVRESRTVFRYSIADPSTGLPEVRGAWIAGVDEVSGQADGYEQVEVSLLVLQDSVVEDIIHAFIEQAKARFAGGAASAGGVGDMGQSEDGSPGQSAEPAGAGFEFPSRSVQSEIVRRLGWTGNPLCLEIQLAQSSSDWGLRWSGDYARDHPDECFASDGISVVTKQGDAWVSTGAGGSVFGCSEFEPGGMFATIGAPPSVMRDLRAEFLDNCMPDE</sequence>
<feature type="region of interest" description="Disordered" evidence="1">
    <location>
        <begin position="198"/>
        <end position="226"/>
    </location>
</feature>
<protein>
    <submittedName>
        <fullName evidence="2">Unannotated protein</fullName>
    </submittedName>
</protein>
<dbReference type="EMBL" id="CAFBNE010000152">
    <property type="protein sequence ID" value="CAB4967987.1"/>
    <property type="molecule type" value="Genomic_DNA"/>
</dbReference>
<accession>A0A6J7LIH5</accession>
<name>A0A6J7LIH5_9ZZZZ</name>
<dbReference type="PROSITE" id="PS51257">
    <property type="entry name" value="PROKAR_LIPOPROTEIN"/>
    <property type="match status" value="1"/>
</dbReference>